<protein>
    <recommendedName>
        <fullName evidence="4">chitinase</fullName>
        <ecNumber evidence="4">3.2.1.14</ecNumber>
    </recommendedName>
</protein>
<accession>A0A9N9UPS7</accession>
<feature type="disulfide bond" evidence="12">
    <location>
        <begin position="81"/>
        <end position="93"/>
    </location>
</feature>
<dbReference type="InterPro" id="IPR011583">
    <property type="entry name" value="Chitinase_II/V-like_cat"/>
</dbReference>
<dbReference type="SMART" id="SM00636">
    <property type="entry name" value="Glyco_18"/>
    <property type="match status" value="1"/>
</dbReference>
<keyword evidence="7 13" id="KW-0378">Hydrolase</keyword>
<evidence type="ECO:0000256" key="12">
    <source>
        <dbReference type="PROSITE-ProRule" id="PRU00261"/>
    </source>
</evidence>
<dbReference type="GO" id="GO:0000272">
    <property type="term" value="P:polysaccharide catabolic process"/>
    <property type="evidence" value="ECO:0007669"/>
    <property type="project" value="UniProtKB-KW"/>
</dbReference>
<keyword evidence="8" id="KW-0146">Chitin degradation</keyword>
<gene>
    <name evidence="17" type="ORF">CBYS24578_00003630</name>
</gene>
<feature type="domain" description="GH18" evidence="16">
    <location>
        <begin position="118"/>
        <end position="469"/>
    </location>
</feature>
<organism evidence="17 18">
    <name type="scientific">Clonostachys byssicola</name>
    <dbReference type="NCBI Taxonomy" id="160290"/>
    <lineage>
        <taxon>Eukaryota</taxon>
        <taxon>Fungi</taxon>
        <taxon>Dikarya</taxon>
        <taxon>Ascomycota</taxon>
        <taxon>Pezizomycotina</taxon>
        <taxon>Sordariomycetes</taxon>
        <taxon>Hypocreomycetidae</taxon>
        <taxon>Hypocreales</taxon>
        <taxon>Bionectriaceae</taxon>
        <taxon>Clonostachys</taxon>
    </lineage>
</organism>
<dbReference type="SMART" id="SM00270">
    <property type="entry name" value="ChtBD1"/>
    <property type="match status" value="2"/>
</dbReference>
<feature type="signal peptide" evidence="14">
    <location>
        <begin position="1"/>
        <end position="22"/>
    </location>
</feature>
<dbReference type="InterPro" id="IPR001579">
    <property type="entry name" value="Glyco_hydro_18_chit_AS"/>
</dbReference>
<dbReference type="InterPro" id="IPR029070">
    <property type="entry name" value="Chitinase_insertion_sf"/>
</dbReference>
<evidence type="ECO:0000313" key="17">
    <source>
        <dbReference type="EMBL" id="CAG9998334.1"/>
    </source>
</evidence>
<dbReference type="SUPFAM" id="SSF57016">
    <property type="entry name" value="Plant lectins/antimicrobial peptides"/>
    <property type="match status" value="1"/>
</dbReference>
<dbReference type="GO" id="GO:0008061">
    <property type="term" value="F:chitin binding"/>
    <property type="evidence" value="ECO:0007669"/>
    <property type="project" value="UniProtKB-UniRule"/>
</dbReference>
<comment type="similarity">
    <text evidence="3">Belongs to the glycosyl hydrolase 18 family. Chitinase class V subfamily.</text>
</comment>
<evidence type="ECO:0000256" key="3">
    <source>
        <dbReference type="ARBA" id="ARBA00008682"/>
    </source>
</evidence>
<evidence type="ECO:0000256" key="4">
    <source>
        <dbReference type="ARBA" id="ARBA00012729"/>
    </source>
</evidence>
<dbReference type="CDD" id="cd00035">
    <property type="entry name" value="ChtBD1"/>
    <property type="match status" value="1"/>
</dbReference>
<dbReference type="Pfam" id="PF00187">
    <property type="entry name" value="Chitin_bind_1"/>
    <property type="match status" value="1"/>
</dbReference>
<evidence type="ECO:0000256" key="2">
    <source>
        <dbReference type="ARBA" id="ARBA00004613"/>
    </source>
</evidence>
<evidence type="ECO:0000256" key="13">
    <source>
        <dbReference type="RuleBase" id="RU000489"/>
    </source>
</evidence>
<dbReference type="PANTHER" id="PTHR11177:SF333">
    <property type="entry name" value="CHITINASE"/>
    <property type="match status" value="1"/>
</dbReference>
<feature type="disulfide bond" evidence="12">
    <location>
        <begin position="86"/>
        <end position="100"/>
    </location>
</feature>
<sequence>MRKLSLLLFFIQLASIFSATIAQEAECSKDKACKKGCCSKFGYCGLGKDFCAVENCLNNCERKAECDPGNFGKEYVEAEKCPLNICCSKHGFCGTTKDFCGSQTVKKPSECNSRRKFNRVVGYYESWSMTRSCNAFNPEKIPIGVYTHLNFAFATINPTTFEVQPESDQDVYMYRRLASLKKRDPDLKILIALGGWTFNDPGPTATTFSDIASSEVNQKKFLKSLISFMSTYGFDGLDLDWEYPGAKDRSGRDVDFKNFPQLLANIKQALKASGRDTLSITIPASLWYLKHFDIQAMQPSVDFFNVMSYDLHGTWDLKNDWVGPYLNAHTNLTEIDDALDLLWRNDISPDKVVMGLAFYGRAFRVEDPSCTEPGCRYGSGAPKQPCSQEVSVILNSEIADVMNRTGAKPKLYKQEAVKVITWDNNWVAYDDEETLKMKAEFAAKRCLGGVMVWAVSHDTKDANYSLALAQFAPRDHVLIEKPQDGNTTTYTSHEQCKWTNCREGCPSGWSTIKRSDDNARQNEIMQDGQGCDGYGVHTLCCPPGNGLPLCGWYGHRNGDCHGECPSSMVSVATNNQHCYRAGMIGLRGYQTACCSTGYGIGSHGKVFDNMKLHSQCEWGAWPYCDEKCTSSEKNDLVSKSREGSGGAVCLAGKQGYCCDNDDVNWKWDSCEWYKDYGDGPEGSKNCKPGCPSNKVRVSMESTDCKNGAWAYCCSATARTLEKRSNPMLKVYEDSLRTYMKDPTCPANYTESESGLMAVKGFLFGSFQGNSTSSSGLVRRSSSTVILEGVKDVVDILRDDFVSLDITNLWNDVVGSRFASLTAANVHEYFRDDPYSLIAIGGFSMAVTYFVCNFESMNVLLGGDTNSPFSCTTPTKNPCDEDDEETWSIFANVPIKWATTDENGVSFSGQYTKIRPYSGNEWDPTDPVQSVMYQSVYTSPARNCQVINMRKEDMLSKRLNGPLSNVDTEHPIEGQTVKLFYQDGIARRLANGKKSVHSLPGDFVTNTLQDTQIVLQLNPVPDPPRGHTSNTNTDYHSLEKRLLNALGSRFNTDVFVLADKDLNCMKEKLWAGDAPVGKKLMESLLTHDTGDADIVLTYIRNVIGIVSYLNDDTLHTKMKNIIMEFRKQLRVAERAHLARTGVKVEAVAFFDEWMPTLFERIRGDMISFATTWCDKLDAAWQNVPQAQGIIQQTTHLRASATATRTIINQRNFYDPV</sequence>
<keyword evidence="18" id="KW-1185">Reference proteome</keyword>
<dbReference type="GO" id="GO:0008843">
    <property type="term" value="F:endochitinase activity"/>
    <property type="evidence" value="ECO:0007669"/>
    <property type="project" value="UniProtKB-EC"/>
</dbReference>
<dbReference type="OrthoDB" id="4890684at2759"/>
<evidence type="ECO:0000259" key="15">
    <source>
        <dbReference type="PROSITE" id="PS50941"/>
    </source>
</evidence>
<dbReference type="SUPFAM" id="SSF51445">
    <property type="entry name" value="(Trans)glycosidases"/>
    <property type="match status" value="1"/>
</dbReference>
<dbReference type="InterPro" id="IPR001223">
    <property type="entry name" value="Glyco_hydro18_cat"/>
</dbReference>
<dbReference type="PANTHER" id="PTHR11177">
    <property type="entry name" value="CHITINASE"/>
    <property type="match status" value="1"/>
</dbReference>
<dbReference type="GO" id="GO:0006032">
    <property type="term" value="P:chitin catabolic process"/>
    <property type="evidence" value="ECO:0007669"/>
    <property type="project" value="UniProtKB-KW"/>
</dbReference>
<feature type="domain" description="Chitin-binding type-1" evidence="15">
    <location>
        <begin position="63"/>
        <end position="113"/>
    </location>
</feature>
<dbReference type="PROSITE" id="PS00026">
    <property type="entry name" value="CHIT_BIND_I_1"/>
    <property type="match status" value="1"/>
</dbReference>
<dbReference type="Pfam" id="PF00704">
    <property type="entry name" value="Glyco_hydro_18"/>
    <property type="match status" value="1"/>
</dbReference>
<evidence type="ECO:0000259" key="16">
    <source>
        <dbReference type="PROSITE" id="PS51910"/>
    </source>
</evidence>
<evidence type="ECO:0000256" key="5">
    <source>
        <dbReference type="ARBA" id="ARBA00022525"/>
    </source>
</evidence>
<dbReference type="PROSITE" id="PS51910">
    <property type="entry name" value="GH18_2"/>
    <property type="match status" value="1"/>
</dbReference>
<evidence type="ECO:0000256" key="7">
    <source>
        <dbReference type="ARBA" id="ARBA00022801"/>
    </source>
</evidence>
<dbReference type="InterPro" id="IPR050314">
    <property type="entry name" value="Glycosyl_Hydrlase_18"/>
</dbReference>
<evidence type="ECO:0000256" key="1">
    <source>
        <dbReference type="ARBA" id="ARBA00000822"/>
    </source>
</evidence>
<dbReference type="Gene3D" id="3.20.20.80">
    <property type="entry name" value="Glycosidases"/>
    <property type="match status" value="1"/>
</dbReference>
<dbReference type="InterPro" id="IPR036861">
    <property type="entry name" value="Endochitinase-like_sf"/>
</dbReference>
<keyword evidence="9" id="KW-0119">Carbohydrate metabolism</keyword>
<dbReference type="InterPro" id="IPR018371">
    <property type="entry name" value="Chitin-binding_1_CS"/>
</dbReference>
<dbReference type="AlphaFoldDB" id="A0A9N9UPS7"/>
<dbReference type="Gene3D" id="3.30.60.10">
    <property type="entry name" value="Endochitinase-like"/>
    <property type="match status" value="2"/>
</dbReference>
<dbReference type="GO" id="GO:0005576">
    <property type="term" value="C:extracellular region"/>
    <property type="evidence" value="ECO:0007669"/>
    <property type="project" value="UniProtKB-SubCell"/>
</dbReference>
<reference evidence="17" key="1">
    <citation type="submission" date="2021-10" db="EMBL/GenBank/DDBJ databases">
        <authorList>
            <person name="Piombo E."/>
        </authorList>
    </citation>
    <scope>NUCLEOTIDE SEQUENCE</scope>
</reference>
<comment type="subcellular location">
    <subcellularLocation>
        <location evidence="2">Secreted</location>
    </subcellularLocation>
</comment>
<dbReference type="SUPFAM" id="SSF54556">
    <property type="entry name" value="Chitinase insertion domain"/>
    <property type="match status" value="1"/>
</dbReference>
<comment type="caution">
    <text evidence="17">The sequence shown here is derived from an EMBL/GenBank/DDBJ whole genome shotgun (WGS) entry which is preliminary data.</text>
</comment>
<name>A0A9N9UPS7_9HYPO</name>
<comment type="caution">
    <text evidence="12">Lacks conserved residue(s) required for the propagation of feature annotation.</text>
</comment>
<dbReference type="PROSITE" id="PS01095">
    <property type="entry name" value="GH18_1"/>
    <property type="match status" value="1"/>
</dbReference>
<evidence type="ECO:0000313" key="18">
    <source>
        <dbReference type="Proteomes" id="UP000754883"/>
    </source>
</evidence>
<keyword evidence="11" id="KW-0624">Polysaccharide degradation</keyword>
<comment type="catalytic activity">
    <reaction evidence="1">
        <text>Random endo-hydrolysis of N-acetyl-beta-D-glucosaminide (1-&gt;4)-beta-linkages in chitin and chitodextrins.</text>
        <dbReference type="EC" id="3.2.1.14"/>
    </reaction>
</comment>
<keyword evidence="12" id="KW-1015">Disulfide bond</keyword>
<evidence type="ECO:0000256" key="11">
    <source>
        <dbReference type="ARBA" id="ARBA00023326"/>
    </source>
</evidence>
<feature type="chain" id="PRO_5040405707" description="chitinase" evidence="14">
    <location>
        <begin position="23"/>
        <end position="1215"/>
    </location>
</feature>
<evidence type="ECO:0000256" key="14">
    <source>
        <dbReference type="SAM" id="SignalP"/>
    </source>
</evidence>
<keyword evidence="6 12" id="KW-0147">Chitin-binding</keyword>
<keyword evidence="10 13" id="KW-0326">Glycosidase</keyword>
<evidence type="ECO:0000256" key="6">
    <source>
        <dbReference type="ARBA" id="ARBA00022669"/>
    </source>
</evidence>
<dbReference type="Proteomes" id="UP000754883">
    <property type="component" value="Unassembled WGS sequence"/>
</dbReference>
<keyword evidence="5" id="KW-0964">Secreted</keyword>
<proteinExistence type="inferred from homology"/>
<evidence type="ECO:0000256" key="10">
    <source>
        <dbReference type="ARBA" id="ARBA00023295"/>
    </source>
</evidence>
<dbReference type="PROSITE" id="PS50941">
    <property type="entry name" value="CHIT_BIND_I_2"/>
    <property type="match status" value="1"/>
</dbReference>
<dbReference type="EMBL" id="CABFNO020001546">
    <property type="protein sequence ID" value="CAG9998334.1"/>
    <property type="molecule type" value="Genomic_DNA"/>
</dbReference>
<dbReference type="InterPro" id="IPR017853">
    <property type="entry name" value="GH"/>
</dbReference>
<dbReference type="EC" id="3.2.1.14" evidence="4"/>
<dbReference type="Gene3D" id="3.10.50.10">
    <property type="match status" value="1"/>
</dbReference>
<keyword evidence="14" id="KW-0732">Signal</keyword>
<evidence type="ECO:0000256" key="9">
    <source>
        <dbReference type="ARBA" id="ARBA00023277"/>
    </source>
</evidence>
<evidence type="ECO:0000256" key="8">
    <source>
        <dbReference type="ARBA" id="ARBA00023024"/>
    </source>
</evidence>
<dbReference type="InterPro" id="IPR001002">
    <property type="entry name" value="Chitin-bd_1"/>
</dbReference>